<dbReference type="Gene3D" id="3.10.105.10">
    <property type="entry name" value="Dipeptide-binding Protein, Domain 3"/>
    <property type="match status" value="1"/>
</dbReference>
<comment type="caution">
    <text evidence="6">The sequence shown here is derived from an EMBL/GenBank/DDBJ whole genome shotgun (WGS) entry which is preliminary data.</text>
</comment>
<comment type="subcellular location">
    <subcellularLocation>
        <location evidence="1">Periplasm</location>
    </subcellularLocation>
</comment>
<dbReference type="Proteomes" id="UP000282957">
    <property type="component" value="Unassembled WGS sequence"/>
</dbReference>
<dbReference type="PIRSF" id="PIRSF002741">
    <property type="entry name" value="MppA"/>
    <property type="match status" value="1"/>
</dbReference>
<dbReference type="GO" id="GO:0015833">
    <property type="term" value="P:peptide transport"/>
    <property type="evidence" value="ECO:0007669"/>
    <property type="project" value="TreeGrafter"/>
</dbReference>
<dbReference type="InterPro" id="IPR039424">
    <property type="entry name" value="SBP_5"/>
</dbReference>
<keyword evidence="7" id="KW-1185">Reference proteome</keyword>
<name>A0A437M251_9PROT</name>
<evidence type="ECO:0000313" key="6">
    <source>
        <dbReference type="EMBL" id="RVT91633.1"/>
    </source>
</evidence>
<dbReference type="RefSeq" id="WP_127789737.1">
    <property type="nucleotide sequence ID" value="NZ_SACL01000010.1"/>
</dbReference>
<feature type="domain" description="Solute-binding protein family 5" evidence="5">
    <location>
        <begin position="69"/>
        <end position="407"/>
    </location>
</feature>
<dbReference type="InterPro" id="IPR000914">
    <property type="entry name" value="SBP_5_dom"/>
</dbReference>
<accession>A0A437M251</accession>
<sequence length="526" mass="57525">MRRRALIAGTSGLAAAPALAQGARAHTLRFIPQADVTSIDPLSTTSYAVRNHAHLVFDTLYGIDIEGRPQPQLAAGHVVEDDGLRWTFTLRDGPTFHDGEKIRASDAVASIRRWLPRDTHGQTLAARLDAIRVLDDRRFEIRLKRRFGALLDALAKSSSYPAFIMPERFADTPPTAPITEIVGSGPYRFVAEERRSGALLVYRRFEGYSPTPAGTPSVTAGPKLAGFERVEWHIITDPSTAAAALQAGEVDFYESIAPDLQARLSRQRDVVVDRIATNGTVAMLRPNHLHPPFDDPAVRRAVLPALSQAEFMQSILGDDRGRWRDGVGPFPVGSPLASDEGLAALTSPRSLERARAALAATGRAGARAVMLHAADQVNNSALTLVATDLFRKIGLDAENATSDWGSMLQRRGNMNPPERGGWNAVIVLFGGEDLANPGGHPLLRGNGRDAWFGWPNSERMEALRDEWFDAPDLAARQAIGRRIQATFFEEVPYWPLGQFYGASGYRRGLKIGRRGLSIPLNITRES</sequence>
<dbReference type="EMBL" id="SACL01000010">
    <property type="protein sequence ID" value="RVT91633.1"/>
    <property type="molecule type" value="Genomic_DNA"/>
</dbReference>
<comment type="similarity">
    <text evidence="2">Belongs to the bacterial solute-binding protein 5 family.</text>
</comment>
<dbReference type="InterPro" id="IPR030678">
    <property type="entry name" value="Peptide/Ni-bd"/>
</dbReference>
<dbReference type="GO" id="GO:0030288">
    <property type="term" value="C:outer membrane-bounded periplasmic space"/>
    <property type="evidence" value="ECO:0007669"/>
    <property type="project" value="UniProtKB-ARBA"/>
</dbReference>
<dbReference type="CDD" id="cd08502">
    <property type="entry name" value="PBP2_NikA_DppA_OppA_like_16"/>
    <property type="match status" value="1"/>
</dbReference>
<feature type="chain" id="PRO_5019431901" evidence="4">
    <location>
        <begin position="21"/>
        <end position="526"/>
    </location>
</feature>
<dbReference type="GO" id="GO:0043190">
    <property type="term" value="C:ATP-binding cassette (ABC) transporter complex"/>
    <property type="evidence" value="ECO:0007669"/>
    <property type="project" value="InterPro"/>
</dbReference>
<feature type="signal peptide" evidence="4">
    <location>
        <begin position="1"/>
        <end position="20"/>
    </location>
</feature>
<protein>
    <submittedName>
        <fullName evidence="6">ABC transporter substrate-binding protein</fullName>
    </submittedName>
</protein>
<gene>
    <name evidence="6" type="ORF">EOD42_21970</name>
</gene>
<evidence type="ECO:0000256" key="2">
    <source>
        <dbReference type="ARBA" id="ARBA00005695"/>
    </source>
</evidence>
<dbReference type="Gene3D" id="3.40.190.10">
    <property type="entry name" value="Periplasmic binding protein-like II"/>
    <property type="match status" value="1"/>
</dbReference>
<proteinExistence type="inferred from homology"/>
<dbReference type="OrthoDB" id="7233744at2"/>
<dbReference type="Pfam" id="PF00496">
    <property type="entry name" value="SBP_bac_5"/>
    <property type="match status" value="1"/>
</dbReference>
<keyword evidence="3 4" id="KW-0732">Signal</keyword>
<dbReference type="PANTHER" id="PTHR30290">
    <property type="entry name" value="PERIPLASMIC BINDING COMPONENT OF ABC TRANSPORTER"/>
    <property type="match status" value="1"/>
</dbReference>
<dbReference type="PANTHER" id="PTHR30290:SF38">
    <property type="entry name" value="D,D-DIPEPTIDE-BINDING PERIPLASMIC PROTEIN DDPA-RELATED"/>
    <property type="match status" value="1"/>
</dbReference>
<evidence type="ECO:0000256" key="3">
    <source>
        <dbReference type="ARBA" id="ARBA00022729"/>
    </source>
</evidence>
<organism evidence="6 7">
    <name type="scientific">Rhodovarius crocodyli</name>
    <dbReference type="NCBI Taxonomy" id="1979269"/>
    <lineage>
        <taxon>Bacteria</taxon>
        <taxon>Pseudomonadati</taxon>
        <taxon>Pseudomonadota</taxon>
        <taxon>Alphaproteobacteria</taxon>
        <taxon>Acetobacterales</taxon>
        <taxon>Roseomonadaceae</taxon>
        <taxon>Rhodovarius</taxon>
    </lineage>
</organism>
<reference evidence="6 7" key="1">
    <citation type="submission" date="2019-01" db="EMBL/GenBank/DDBJ databases">
        <authorList>
            <person name="Chen W.-M."/>
        </authorList>
    </citation>
    <scope>NUCLEOTIDE SEQUENCE [LARGE SCALE GENOMIC DNA]</scope>
    <source>
        <strain evidence="6 7">CCP-6</strain>
    </source>
</reference>
<dbReference type="SUPFAM" id="SSF53850">
    <property type="entry name" value="Periplasmic binding protein-like II"/>
    <property type="match status" value="1"/>
</dbReference>
<evidence type="ECO:0000256" key="1">
    <source>
        <dbReference type="ARBA" id="ARBA00004418"/>
    </source>
</evidence>
<evidence type="ECO:0000256" key="4">
    <source>
        <dbReference type="SAM" id="SignalP"/>
    </source>
</evidence>
<dbReference type="GO" id="GO:1904680">
    <property type="term" value="F:peptide transmembrane transporter activity"/>
    <property type="evidence" value="ECO:0007669"/>
    <property type="project" value="TreeGrafter"/>
</dbReference>
<dbReference type="AlphaFoldDB" id="A0A437M251"/>
<evidence type="ECO:0000313" key="7">
    <source>
        <dbReference type="Proteomes" id="UP000282957"/>
    </source>
</evidence>
<evidence type="ECO:0000259" key="5">
    <source>
        <dbReference type="Pfam" id="PF00496"/>
    </source>
</evidence>